<feature type="compositionally biased region" description="Low complexity" evidence="1">
    <location>
        <begin position="142"/>
        <end position="151"/>
    </location>
</feature>
<proteinExistence type="predicted"/>
<dbReference type="EMBL" id="BKCJ010392603">
    <property type="protein sequence ID" value="GFA25045.1"/>
    <property type="molecule type" value="Genomic_DNA"/>
</dbReference>
<name>A0A699JB55_TANCI</name>
<feature type="non-terminal residue" evidence="2">
    <location>
        <position position="189"/>
    </location>
</feature>
<comment type="caution">
    <text evidence="2">The sequence shown here is derived from an EMBL/GenBank/DDBJ whole genome shotgun (WGS) entry which is preliminary data.</text>
</comment>
<feature type="compositionally biased region" description="Basic and acidic residues" evidence="1">
    <location>
        <begin position="91"/>
        <end position="104"/>
    </location>
</feature>
<organism evidence="2">
    <name type="scientific">Tanacetum cinerariifolium</name>
    <name type="common">Dalmatian daisy</name>
    <name type="synonym">Chrysanthemum cinerariifolium</name>
    <dbReference type="NCBI Taxonomy" id="118510"/>
    <lineage>
        <taxon>Eukaryota</taxon>
        <taxon>Viridiplantae</taxon>
        <taxon>Streptophyta</taxon>
        <taxon>Embryophyta</taxon>
        <taxon>Tracheophyta</taxon>
        <taxon>Spermatophyta</taxon>
        <taxon>Magnoliopsida</taxon>
        <taxon>eudicotyledons</taxon>
        <taxon>Gunneridae</taxon>
        <taxon>Pentapetalae</taxon>
        <taxon>asterids</taxon>
        <taxon>campanulids</taxon>
        <taxon>Asterales</taxon>
        <taxon>Asteraceae</taxon>
        <taxon>Asteroideae</taxon>
        <taxon>Anthemideae</taxon>
        <taxon>Anthemidinae</taxon>
        <taxon>Tanacetum</taxon>
    </lineage>
</organism>
<dbReference type="AlphaFoldDB" id="A0A699JB55"/>
<evidence type="ECO:0000256" key="1">
    <source>
        <dbReference type="SAM" id="MobiDB-lite"/>
    </source>
</evidence>
<reference evidence="2" key="1">
    <citation type="journal article" date="2019" name="Sci. Rep.">
        <title>Draft genome of Tanacetum cinerariifolium, the natural source of mosquito coil.</title>
        <authorList>
            <person name="Yamashiro T."/>
            <person name="Shiraishi A."/>
            <person name="Satake H."/>
            <person name="Nakayama K."/>
        </authorList>
    </citation>
    <scope>NUCLEOTIDE SEQUENCE</scope>
</reference>
<sequence>MYRKNRDRHCAYLRVASIGGRSFELAAILKGSDSFDIDRIGDEIYSTVDACKIAQEMWEAIERLQQDPSGSGWIIGLNPNLFVKFVKPKDIQPESKSKDQETPKKSQVKRRLQRETNRSQNHSYKSSTHRSAGHRLNGAHMRPPLRSSSPRPHGDSIRPLFRPAGHRPHGPSMNTRRPTMNGARPYKSF</sequence>
<gene>
    <name evidence="2" type="ORF">Tci_597017</name>
</gene>
<feature type="region of interest" description="Disordered" evidence="1">
    <location>
        <begin position="91"/>
        <end position="189"/>
    </location>
</feature>
<protein>
    <submittedName>
        <fullName evidence="2">Uncharacterized protein</fullName>
    </submittedName>
</protein>
<accession>A0A699JB55</accession>
<evidence type="ECO:0000313" key="2">
    <source>
        <dbReference type="EMBL" id="GFA25045.1"/>
    </source>
</evidence>